<keyword evidence="17 20" id="KW-0472">Membrane</keyword>
<sequence>MESISTMGSPKVLNETFLPNGRNYIKGTNKLTVGIIGSGDFAKSLTTRLIRCGFHVVIGSRNPKFVAEFFPHVVDVTHHEDAIAKADIIFIAIRREHYAALWDLKPLLVGKILVDVSNNMKINQYPESNAEYLASLFPDSFVVKGFNVISAWALQVGPKDASRQVYICSNSIQARHQVIELARQLSFIPIDLGTLSSAREIENLPLQLFTLWKGPVIVAVGLATFFFIYSFIRDVIHPYVRNHQSDFYKIPIEIVNKTLPVVAITLLSLVYLSGLLAAAYQLYYGTKYKLFPSWLENWLQCRKQLGLLSFFFATVHVVYSLCLPMRRSERYLFLNTAYQQVHENIENSWNEEEVWRIEMYVSFGIMSLGLLSLLAVTSIPSVNRSLNWREFSFIQSTLGYVALLISTFHVLIYGWKRAFEEECYRFYTPPNFVLALVLPCVVILGKIILLLPCINRKLRKIRKGWEKRQFIQDGNGSDPYPSPERITVM</sequence>
<reference evidence="23" key="1">
    <citation type="submission" date="2025-08" db="UniProtKB">
        <authorList>
            <consortium name="Ensembl"/>
        </authorList>
    </citation>
    <scope>IDENTIFICATION</scope>
</reference>
<comment type="similarity">
    <text evidence="4">Belongs to the STEAP family.</text>
</comment>
<evidence type="ECO:0000256" key="2">
    <source>
        <dbReference type="ARBA" id="ARBA00001974"/>
    </source>
</evidence>
<keyword evidence="5" id="KW-0813">Transport</keyword>
<proteinExistence type="inferred from homology"/>
<dbReference type="GO" id="GO:0045055">
    <property type="term" value="P:regulated exocytosis"/>
    <property type="evidence" value="ECO:0007669"/>
    <property type="project" value="Ensembl"/>
</dbReference>
<dbReference type="GeneID" id="113446476"/>
<feature type="domain" description="Ferric oxidoreductase" evidence="21">
    <location>
        <begin position="261"/>
        <end position="404"/>
    </location>
</feature>
<dbReference type="GO" id="GO:0015677">
    <property type="term" value="P:copper ion import"/>
    <property type="evidence" value="ECO:0007669"/>
    <property type="project" value="Ensembl"/>
</dbReference>
<evidence type="ECO:0000256" key="9">
    <source>
        <dbReference type="ARBA" id="ARBA00022723"/>
    </source>
</evidence>
<dbReference type="GeneTree" id="ENSGT00390000008042"/>
<dbReference type="Proteomes" id="UP000472273">
    <property type="component" value="Unplaced"/>
</dbReference>
<evidence type="ECO:0000256" key="17">
    <source>
        <dbReference type="ARBA" id="ARBA00023136"/>
    </source>
</evidence>
<keyword evidence="24" id="KW-1185">Reference proteome</keyword>
<accession>A0A670Z1N2</accession>
<dbReference type="Pfam" id="PF01794">
    <property type="entry name" value="Ferric_reduct"/>
    <property type="match status" value="1"/>
</dbReference>
<feature type="domain" description="Pyrroline-5-carboxylate reductase catalytic N-terminal" evidence="22">
    <location>
        <begin position="32"/>
        <end position="119"/>
    </location>
</feature>
<dbReference type="GO" id="GO:0005769">
    <property type="term" value="C:early endosome"/>
    <property type="evidence" value="ECO:0007669"/>
    <property type="project" value="Ensembl"/>
</dbReference>
<feature type="transmembrane region" description="Helical" evidence="20">
    <location>
        <begin position="211"/>
        <end position="232"/>
    </location>
</feature>
<dbReference type="InterPro" id="IPR013130">
    <property type="entry name" value="Fe3_Rdtase_TM_dom"/>
</dbReference>
<dbReference type="RefSeq" id="XP_026571944.1">
    <property type="nucleotide sequence ID" value="XM_026716159.1"/>
</dbReference>
<keyword evidence="16" id="KW-0406">Ion transport</keyword>
<evidence type="ECO:0000256" key="1">
    <source>
        <dbReference type="ARBA" id="ARBA00001970"/>
    </source>
</evidence>
<dbReference type="GO" id="GO:0009725">
    <property type="term" value="P:response to hormone"/>
    <property type="evidence" value="ECO:0007669"/>
    <property type="project" value="Ensembl"/>
</dbReference>
<feature type="transmembrane region" description="Helical" evidence="20">
    <location>
        <begin position="391"/>
        <end position="412"/>
    </location>
</feature>
<evidence type="ECO:0000259" key="21">
    <source>
        <dbReference type="Pfam" id="PF01794"/>
    </source>
</evidence>
<feature type="transmembrane region" description="Helical" evidence="20">
    <location>
        <begin position="432"/>
        <end position="454"/>
    </location>
</feature>
<dbReference type="InterPro" id="IPR028939">
    <property type="entry name" value="P5C_Rdtase_cat_N"/>
</dbReference>
<evidence type="ECO:0000256" key="10">
    <source>
        <dbReference type="ARBA" id="ARBA00022753"/>
    </source>
</evidence>
<evidence type="ECO:0000256" key="11">
    <source>
        <dbReference type="ARBA" id="ARBA00022827"/>
    </source>
</evidence>
<evidence type="ECO:0000256" key="7">
    <source>
        <dbReference type="ARBA" id="ARBA00022630"/>
    </source>
</evidence>
<dbReference type="GO" id="GO:0052851">
    <property type="term" value="F:ferric-chelate reductase (NADPH) activity"/>
    <property type="evidence" value="ECO:0007669"/>
    <property type="project" value="Ensembl"/>
</dbReference>
<name>A0A670Z1N2_PSETE</name>
<keyword evidence="13" id="KW-0560">Oxidoreductase</keyword>
<dbReference type="Gene3D" id="3.40.50.720">
    <property type="entry name" value="NAD(P)-binding Rossmann-like Domain"/>
    <property type="match status" value="1"/>
</dbReference>
<comment type="catalytic activity">
    <reaction evidence="18">
        <text>2 Cu(+) + NADP(+) + H(+) = 2 Cu(2+) + NADPH</text>
        <dbReference type="Rhea" id="RHEA:71771"/>
        <dbReference type="ChEBI" id="CHEBI:15378"/>
        <dbReference type="ChEBI" id="CHEBI:29036"/>
        <dbReference type="ChEBI" id="CHEBI:49552"/>
        <dbReference type="ChEBI" id="CHEBI:57783"/>
        <dbReference type="ChEBI" id="CHEBI:58349"/>
    </reaction>
    <physiologicalReaction direction="right-to-left" evidence="18">
        <dbReference type="Rhea" id="RHEA:71773"/>
    </physiologicalReaction>
</comment>
<evidence type="ECO:0000256" key="4">
    <source>
        <dbReference type="ARBA" id="ARBA00007729"/>
    </source>
</evidence>
<dbReference type="GO" id="GO:0010008">
    <property type="term" value="C:endosome membrane"/>
    <property type="evidence" value="ECO:0007669"/>
    <property type="project" value="UniProtKB-SubCell"/>
</dbReference>
<evidence type="ECO:0000256" key="16">
    <source>
        <dbReference type="ARBA" id="ARBA00023065"/>
    </source>
</evidence>
<dbReference type="PANTHER" id="PTHR14239">
    <property type="entry name" value="DUDULIN-RELATED"/>
    <property type="match status" value="1"/>
</dbReference>
<dbReference type="Ensembl" id="ENSPTXT00000018486.1">
    <property type="protein sequence ID" value="ENSPTXP00000017947.1"/>
    <property type="gene ID" value="ENSPTXG00000012331.1"/>
</dbReference>
<evidence type="ECO:0000259" key="22">
    <source>
        <dbReference type="Pfam" id="PF03807"/>
    </source>
</evidence>
<reference evidence="23" key="2">
    <citation type="submission" date="2025-09" db="UniProtKB">
        <authorList>
            <consortium name="Ensembl"/>
        </authorList>
    </citation>
    <scope>IDENTIFICATION</scope>
</reference>
<gene>
    <name evidence="23" type="primary">STEAP2</name>
</gene>
<keyword evidence="9" id="KW-0479">Metal-binding</keyword>
<comment type="cofactor">
    <cofactor evidence="1">
        <name>heme b</name>
        <dbReference type="ChEBI" id="CHEBI:60344"/>
    </cofactor>
</comment>
<keyword evidence="8 20" id="KW-0812">Transmembrane</keyword>
<keyword evidence="6" id="KW-0410">Iron transport</keyword>
<keyword evidence="7" id="KW-0285">Flavoprotein</keyword>
<evidence type="ECO:0000256" key="20">
    <source>
        <dbReference type="SAM" id="Phobius"/>
    </source>
</evidence>
<keyword evidence="14" id="KW-0408">Iron</keyword>
<dbReference type="InterPro" id="IPR051267">
    <property type="entry name" value="STEAP_metalloreductase"/>
</dbReference>
<dbReference type="KEGG" id="ptex:113446476"/>
<comment type="cofactor">
    <cofactor evidence="2">
        <name>FAD</name>
        <dbReference type="ChEBI" id="CHEBI:57692"/>
    </cofactor>
</comment>
<feature type="transmembrane region" description="Helical" evidence="20">
    <location>
        <begin position="261"/>
        <end position="284"/>
    </location>
</feature>
<dbReference type="PANTHER" id="PTHR14239:SF6">
    <property type="entry name" value="METALLOREDUCTASE STEAP2"/>
    <property type="match status" value="1"/>
</dbReference>
<evidence type="ECO:0000256" key="19">
    <source>
        <dbReference type="ARBA" id="ARBA00049387"/>
    </source>
</evidence>
<evidence type="ECO:0000313" key="23">
    <source>
        <dbReference type="Ensembl" id="ENSPTXP00000017947.1"/>
    </source>
</evidence>
<dbReference type="GO" id="GO:0000139">
    <property type="term" value="C:Golgi membrane"/>
    <property type="evidence" value="ECO:0007669"/>
    <property type="project" value="Ensembl"/>
</dbReference>
<evidence type="ECO:0000313" key="24">
    <source>
        <dbReference type="Proteomes" id="UP000472273"/>
    </source>
</evidence>
<dbReference type="SUPFAM" id="SSF51735">
    <property type="entry name" value="NAD(P)-binding Rossmann-fold domains"/>
    <property type="match status" value="1"/>
</dbReference>
<keyword evidence="11" id="KW-0274">FAD</keyword>
<feature type="transmembrane region" description="Helical" evidence="20">
    <location>
        <begin position="359"/>
        <end position="379"/>
    </location>
</feature>
<dbReference type="GO" id="GO:0046872">
    <property type="term" value="F:metal ion binding"/>
    <property type="evidence" value="ECO:0007669"/>
    <property type="project" value="UniProtKB-KW"/>
</dbReference>
<comment type="catalytic activity">
    <reaction evidence="19">
        <text>2 Fe(2+) + NADP(+) + H(+) = 2 Fe(3+) + NADPH</text>
        <dbReference type="Rhea" id="RHEA:71767"/>
        <dbReference type="ChEBI" id="CHEBI:15378"/>
        <dbReference type="ChEBI" id="CHEBI:29033"/>
        <dbReference type="ChEBI" id="CHEBI:29034"/>
        <dbReference type="ChEBI" id="CHEBI:57783"/>
        <dbReference type="ChEBI" id="CHEBI:58349"/>
    </reaction>
    <physiologicalReaction direction="right-to-left" evidence="19">
        <dbReference type="Rhea" id="RHEA:71769"/>
    </physiologicalReaction>
</comment>
<keyword evidence="10" id="KW-0967">Endosome</keyword>
<dbReference type="FunFam" id="3.40.50.720:FF:000051">
    <property type="entry name" value="STEAP2 metalloreductase"/>
    <property type="match status" value="1"/>
</dbReference>
<organism evidence="23 24">
    <name type="scientific">Pseudonaja textilis</name>
    <name type="common">Eastern brown snake</name>
    <dbReference type="NCBI Taxonomy" id="8673"/>
    <lineage>
        <taxon>Eukaryota</taxon>
        <taxon>Metazoa</taxon>
        <taxon>Chordata</taxon>
        <taxon>Craniata</taxon>
        <taxon>Vertebrata</taxon>
        <taxon>Euteleostomi</taxon>
        <taxon>Lepidosauria</taxon>
        <taxon>Squamata</taxon>
        <taxon>Bifurcata</taxon>
        <taxon>Unidentata</taxon>
        <taxon>Episquamata</taxon>
        <taxon>Toxicofera</taxon>
        <taxon>Serpentes</taxon>
        <taxon>Colubroidea</taxon>
        <taxon>Elapidae</taxon>
        <taxon>Hydrophiinae</taxon>
        <taxon>Pseudonaja</taxon>
    </lineage>
</organism>
<dbReference type="AlphaFoldDB" id="A0A670Z1N2"/>
<feature type="transmembrane region" description="Helical" evidence="20">
    <location>
        <begin position="305"/>
        <end position="326"/>
    </location>
</feature>
<evidence type="ECO:0000256" key="5">
    <source>
        <dbReference type="ARBA" id="ARBA00022448"/>
    </source>
</evidence>
<protein>
    <submittedName>
        <fullName evidence="23">STEAP2 metalloreductase</fullName>
    </submittedName>
</protein>
<comment type="subcellular location">
    <subcellularLocation>
        <location evidence="3">Endosome membrane</location>
        <topology evidence="3">Multi-pass membrane protein</topology>
    </subcellularLocation>
</comment>
<dbReference type="GO" id="GO:0008823">
    <property type="term" value="F:cupric reductase (NADH) activity"/>
    <property type="evidence" value="ECO:0007669"/>
    <property type="project" value="Ensembl"/>
</dbReference>
<dbReference type="GO" id="GO:0098711">
    <property type="term" value="P:iron ion import across plasma membrane"/>
    <property type="evidence" value="ECO:0007669"/>
    <property type="project" value="Ensembl"/>
</dbReference>
<keyword evidence="15" id="KW-0186">Copper</keyword>
<evidence type="ECO:0000256" key="3">
    <source>
        <dbReference type="ARBA" id="ARBA00004337"/>
    </source>
</evidence>
<dbReference type="GO" id="GO:0005829">
    <property type="term" value="C:cytosol"/>
    <property type="evidence" value="ECO:0007669"/>
    <property type="project" value="Ensembl"/>
</dbReference>
<dbReference type="GO" id="GO:0005886">
    <property type="term" value="C:plasma membrane"/>
    <property type="evidence" value="ECO:0007669"/>
    <property type="project" value="Ensembl"/>
</dbReference>
<evidence type="ECO:0000256" key="14">
    <source>
        <dbReference type="ARBA" id="ARBA00023004"/>
    </source>
</evidence>
<dbReference type="GO" id="GO:0098705">
    <property type="term" value="P:copper ion import across plasma membrane"/>
    <property type="evidence" value="ECO:0007669"/>
    <property type="project" value="Ensembl"/>
</dbReference>
<evidence type="ECO:0000256" key="6">
    <source>
        <dbReference type="ARBA" id="ARBA00022496"/>
    </source>
</evidence>
<evidence type="ECO:0000256" key="15">
    <source>
        <dbReference type="ARBA" id="ARBA00023008"/>
    </source>
</evidence>
<dbReference type="GO" id="GO:0030140">
    <property type="term" value="C:trans-Golgi network transport vesicle"/>
    <property type="evidence" value="ECO:0007669"/>
    <property type="project" value="Ensembl"/>
</dbReference>
<dbReference type="OMA" id="EKRQFIQ"/>
<dbReference type="GO" id="GO:0006893">
    <property type="term" value="P:Golgi to plasma membrane transport"/>
    <property type="evidence" value="ECO:0007669"/>
    <property type="project" value="Ensembl"/>
</dbReference>
<evidence type="ECO:0000256" key="13">
    <source>
        <dbReference type="ARBA" id="ARBA00023002"/>
    </source>
</evidence>
<dbReference type="InterPro" id="IPR036291">
    <property type="entry name" value="NAD(P)-bd_dom_sf"/>
</dbReference>
<keyword evidence="12 20" id="KW-1133">Transmembrane helix</keyword>
<evidence type="ECO:0000256" key="8">
    <source>
        <dbReference type="ARBA" id="ARBA00022692"/>
    </source>
</evidence>
<dbReference type="OrthoDB" id="550646at2759"/>
<dbReference type="CTD" id="261729"/>
<dbReference type="Pfam" id="PF03807">
    <property type="entry name" value="F420_oxidored"/>
    <property type="match status" value="1"/>
</dbReference>
<evidence type="ECO:0000256" key="18">
    <source>
        <dbReference type="ARBA" id="ARBA00048958"/>
    </source>
</evidence>
<dbReference type="GO" id="GO:0006897">
    <property type="term" value="P:endocytosis"/>
    <property type="evidence" value="ECO:0007669"/>
    <property type="project" value="Ensembl"/>
</dbReference>
<evidence type="ECO:0000256" key="12">
    <source>
        <dbReference type="ARBA" id="ARBA00022989"/>
    </source>
</evidence>